<feature type="domain" description="Putative auto-transporter adhesin head GIN" evidence="2">
    <location>
        <begin position="45"/>
        <end position="228"/>
    </location>
</feature>
<evidence type="ECO:0000313" key="3">
    <source>
        <dbReference type="EMBL" id="MFL9843508.1"/>
    </source>
</evidence>
<organism evidence="3 4">
    <name type="scientific">Flavobacterium rhizosphaerae</name>
    <dbReference type="NCBI Taxonomy" id="3163298"/>
    <lineage>
        <taxon>Bacteria</taxon>
        <taxon>Pseudomonadati</taxon>
        <taxon>Bacteroidota</taxon>
        <taxon>Flavobacteriia</taxon>
        <taxon>Flavobacteriales</taxon>
        <taxon>Flavobacteriaceae</taxon>
        <taxon>Flavobacterium</taxon>
    </lineage>
</organism>
<evidence type="ECO:0000259" key="2">
    <source>
        <dbReference type="Pfam" id="PF10988"/>
    </source>
</evidence>
<reference evidence="3 4" key="1">
    <citation type="submission" date="2024-06" db="EMBL/GenBank/DDBJ databases">
        <authorList>
            <person name="Kaempfer P."/>
            <person name="Viver T."/>
        </authorList>
    </citation>
    <scope>NUCLEOTIDE SEQUENCE [LARGE SCALE GENOMIC DNA]</scope>
    <source>
        <strain evidence="3 4">ST-119</strain>
    </source>
</reference>
<dbReference type="EMBL" id="JBELPZ010000002">
    <property type="protein sequence ID" value="MFL9843508.1"/>
    <property type="molecule type" value="Genomic_DNA"/>
</dbReference>
<dbReference type="Proteomes" id="UP001629156">
    <property type="component" value="Unassembled WGS sequence"/>
</dbReference>
<accession>A0ABW8YT99</accession>
<dbReference type="Gene3D" id="2.160.20.120">
    <property type="match status" value="1"/>
</dbReference>
<gene>
    <name evidence="3" type="ORF">ABS766_03650</name>
</gene>
<dbReference type="PANTHER" id="PTHR39200:SF1">
    <property type="entry name" value="AUTO-TRANSPORTER ADHESIN HEAD GIN DOMAIN-CONTAINING PROTEIN-RELATED"/>
    <property type="match status" value="1"/>
</dbReference>
<dbReference type="PANTHER" id="PTHR39200">
    <property type="entry name" value="HYPOTHETICAL EXPORTED PROTEIN"/>
    <property type="match status" value="1"/>
</dbReference>
<dbReference type="InterPro" id="IPR021255">
    <property type="entry name" value="DUF2807"/>
</dbReference>
<sequence length="244" mass="26481">MKQLVALAAGIFFTLSARAQNAQELKNEVITASSHTIKEQRQTEAYNALDITGPFEVTITRHNSNQITINGPENITPLVLSEVKEGTLYISLQKNLTIEPGRHNKISIEIPYKEFTTIALNGSGSIASGKTFKNDIVFKLNGGGNMDFYLYANSTQAKVYGSGSITLRGYCKHTSLDLTGSGVIDTKRLETRTVEAYLTGSGKLNVMSNDKITGRINGTGTIAFTGEPENQDLKCIGSGTFEVF</sequence>
<proteinExistence type="predicted"/>
<evidence type="ECO:0000256" key="1">
    <source>
        <dbReference type="SAM" id="SignalP"/>
    </source>
</evidence>
<dbReference type="RefSeq" id="WP_408083761.1">
    <property type="nucleotide sequence ID" value="NZ_JBELPZ010000002.1"/>
</dbReference>
<name>A0ABW8YT99_9FLAO</name>
<feature type="signal peptide" evidence="1">
    <location>
        <begin position="1"/>
        <end position="19"/>
    </location>
</feature>
<comment type="caution">
    <text evidence="3">The sequence shown here is derived from an EMBL/GenBank/DDBJ whole genome shotgun (WGS) entry which is preliminary data.</text>
</comment>
<feature type="chain" id="PRO_5045105934" evidence="1">
    <location>
        <begin position="20"/>
        <end position="244"/>
    </location>
</feature>
<keyword evidence="1" id="KW-0732">Signal</keyword>
<evidence type="ECO:0000313" key="4">
    <source>
        <dbReference type="Proteomes" id="UP001629156"/>
    </source>
</evidence>
<keyword evidence="4" id="KW-1185">Reference proteome</keyword>
<protein>
    <submittedName>
        <fullName evidence="3">Head GIN domain-containing protein</fullName>
    </submittedName>
</protein>
<dbReference type="Pfam" id="PF10988">
    <property type="entry name" value="DUF2807"/>
    <property type="match status" value="1"/>
</dbReference>